<dbReference type="PRINTS" id="PR00340">
    <property type="entry name" value="PIIGLNB"/>
</dbReference>
<evidence type="ECO:0000313" key="2">
    <source>
        <dbReference type="Proteomes" id="UP001143362"/>
    </source>
</evidence>
<dbReference type="PROSITE" id="PS51343">
    <property type="entry name" value="PII_GLNB_DOM"/>
    <property type="match status" value="1"/>
</dbReference>
<accession>A0ABT3TK49</accession>
<reference evidence="1" key="1">
    <citation type="submission" date="2019-02" db="EMBL/GenBank/DDBJ databases">
        <authorList>
            <person name="Li S.-H."/>
        </authorList>
    </citation>
    <scope>NUCLEOTIDE SEQUENCE</scope>
    <source>
        <strain evidence="1">IMCC14734</strain>
    </source>
</reference>
<name>A0ABT3TK49_9GAMM</name>
<dbReference type="InterPro" id="IPR011322">
    <property type="entry name" value="N-reg_PII-like_a/b"/>
</dbReference>
<dbReference type="Gene3D" id="3.30.70.120">
    <property type="match status" value="1"/>
</dbReference>
<dbReference type="Pfam" id="PF00543">
    <property type="entry name" value="P-II"/>
    <property type="match status" value="1"/>
</dbReference>
<evidence type="ECO:0000313" key="1">
    <source>
        <dbReference type="EMBL" id="MCX2982692.1"/>
    </source>
</evidence>
<comment type="caution">
    <text evidence="1">The sequence shown here is derived from an EMBL/GenBank/DDBJ whole genome shotgun (WGS) entry which is preliminary data.</text>
</comment>
<dbReference type="EMBL" id="SHNN01000004">
    <property type="protein sequence ID" value="MCX2982692.1"/>
    <property type="molecule type" value="Genomic_DNA"/>
</dbReference>
<protein>
    <submittedName>
        <fullName evidence="1">P-II family nitrogen regulator</fullName>
    </submittedName>
</protein>
<dbReference type="SMART" id="SM00938">
    <property type="entry name" value="P-II"/>
    <property type="match status" value="1"/>
</dbReference>
<keyword evidence="2" id="KW-1185">Reference proteome</keyword>
<dbReference type="InterPro" id="IPR015867">
    <property type="entry name" value="N-reg_PII/ATP_PRibTrfase_C"/>
</dbReference>
<organism evidence="1 2">
    <name type="scientific">Candidatus Litorirhabdus singularis</name>
    <dbReference type="NCBI Taxonomy" id="2518993"/>
    <lineage>
        <taxon>Bacteria</taxon>
        <taxon>Pseudomonadati</taxon>
        <taxon>Pseudomonadota</taxon>
        <taxon>Gammaproteobacteria</taxon>
        <taxon>Cellvibrionales</taxon>
        <taxon>Halieaceae</taxon>
        <taxon>Candidatus Litorirhabdus</taxon>
    </lineage>
</organism>
<sequence>MKQIKAFVHHIRSAAVVDALSDAGFSNITLLDVKGTLKPLSESEQAYSAEVRLAIISEVRVSLVCDDADVDLATDTIRQAGRIGSNTSGWVYVSPIEEALPIGGHDGGPK</sequence>
<dbReference type="SUPFAM" id="SSF54913">
    <property type="entry name" value="GlnB-like"/>
    <property type="match status" value="1"/>
</dbReference>
<dbReference type="RefSeq" id="WP_279246725.1">
    <property type="nucleotide sequence ID" value="NZ_SHNN01000004.1"/>
</dbReference>
<gene>
    <name evidence="1" type="ORF">EYC98_17660</name>
</gene>
<dbReference type="InterPro" id="IPR002187">
    <property type="entry name" value="N-reg_PII"/>
</dbReference>
<proteinExistence type="predicted"/>
<dbReference type="Proteomes" id="UP001143362">
    <property type="component" value="Unassembled WGS sequence"/>
</dbReference>